<keyword evidence="5 8" id="KW-1133">Transmembrane helix</keyword>
<feature type="transmembrane region" description="Helical" evidence="8">
    <location>
        <begin position="230"/>
        <end position="251"/>
    </location>
</feature>
<keyword evidence="11" id="KW-1185">Reference proteome</keyword>
<dbReference type="Proteomes" id="UP000198953">
    <property type="component" value="Unassembled WGS sequence"/>
</dbReference>
<dbReference type="EMBL" id="FOBF01000014">
    <property type="protein sequence ID" value="SEM51993.1"/>
    <property type="molecule type" value="Genomic_DNA"/>
</dbReference>
<feature type="region of interest" description="Disordered" evidence="7">
    <location>
        <begin position="696"/>
        <end position="718"/>
    </location>
</feature>
<accession>A0A1H7Z183</accession>
<evidence type="ECO:0000313" key="10">
    <source>
        <dbReference type="EMBL" id="SEM51993.1"/>
    </source>
</evidence>
<dbReference type="PANTHER" id="PTHR33406:SF11">
    <property type="entry name" value="MEMBRANE PROTEIN SCO6666-RELATED"/>
    <property type="match status" value="1"/>
</dbReference>
<evidence type="ECO:0000256" key="6">
    <source>
        <dbReference type="ARBA" id="ARBA00023136"/>
    </source>
</evidence>
<dbReference type="PANTHER" id="PTHR33406">
    <property type="entry name" value="MEMBRANE PROTEIN MJ1562-RELATED"/>
    <property type="match status" value="1"/>
</dbReference>
<keyword evidence="6 8" id="KW-0472">Membrane</keyword>
<dbReference type="OrthoDB" id="7051771at2"/>
<evidence type="ECO:0000256" key="1">
    <source>
        <dbReference type="ARBA" id="ARBA00004651"/>
    </source>
</evidence>
<feature type="domain" description="SSD" evidence="9">
    <location>
        <begin position="197"/>
        <end position="329"/>
    </location>
</feature>
<feature type="transmembrane region" description="Helical" evidence="8">
    <location>
        <begin position="278"/>
        <end position="300"/>
    </location>
</feature>
<dbReference type="STRING" id="46177.SAMN05660976_05359"/>
<dbReference type="Gene3D" id="1.20.1640.10">
    <property type="entry name" value="Multidrug efflux transporter AcrB transmembrane domain"/>
    <property type="match status" value="2"/>
</dbReference>
<dbReference type="Pfam" id="PF03176">
    <property type="entry name" value="MMPL"/>
    <property type="match status" value="2"/>
</dbReference>
<dbReference type="SUPFAM" id="SSF82866">
    <property type="entry name" value="Multidrug efflux transporter AcrB transmembrane domain"/>
    <property type="match status" value="2"/>
</dbReference>
<evidence type="ECO:0000256" key="7">
    <source>
        <dbReference type="SAM" id="MobiDB-lite"/>
    </source>
</evidence>
<comment type="similarity">
    <text evidence="2">Belongs to the resistance-nodulation-cell division (RND) (TC 2.A.6) family. MmpL subfamily.</text>
</comment>
<evidence type="ECO:0000313" key="11">
    <source>
        <dbReference type="Proteomes" id="UP000198953"/>
    </source>
</evidence>
<keyword evidence="3" id="KW-1003">Cell membrane</keyword>
<dbReference type="InterPro" id="IPR050545">
    <property type="entry name" value="Mycobact_MmpL"/>
</dbReference>
<feature type="transmembrane region" description="Helical" evidence="8">
    <location>
        <begin position="175"/>
        <end position="194"/>
    </location>
</feature>
<evidence type="ECO:0000256" key="5">
    <source>
        <dbReference type="ARBA" id="ARBA00022989"/>
    </source>
</evidence>
<dbReference type="GO" id="GO:0005886">
    <property type="term" value="C:plasma membrane"/>
    <property type="evidence" value="ECO:0007669"/>
    <property type="project" value="UniProtKB-SubCell"/>
</dbReference>
<feature type="compositionally biased region" description="Polar residues" evidence="7">
    <location>
        <begin position="699"/>
        <end position="718"/>
    </location>
</feature>
<dbReference type="InterPro" id="IPR000731">
    <property type="entry name" value="SSD"/>
</dbReference>
<gene>
    <name evidence="10" type="ORF">SAMN05660976_05359</name>
</gene>
<keyword evidence="4 8" id="KW-0812">Transmembrane</keyword>
<feature type="transmembrane region" description="Helical" evidence="8">
    <location>
        <begin position="575"/>
        <end position="596"/>
    </location>
</feature>
<dbReference type="RefSeq" id="WP_091103581.1">
    <property type="nucleotide sequence ID" value="NZ_FOBF01000014.1"/>
</dbReference>
<comment type="subcellular location">
    <subcellularLocation>
        <location evidence="1">Cell membrane</location>
        <topology evidence="1">Multi-pass membrane protein</topology>
    </subcellularLocation>
</comment>
<feature type="transmembrane region" description="Helical" evidence="8">
    <location>
        <begin position="201"/>
        <end position="218"/>
    </location>
</feature>
<protein>
    <submittedName>
        <fullName evidence="10">Putative drug exporter of the RND superfamily</fullName>
    </submittedName>
</protein>
<feature type="transmembrane region" description="Helical" evidence="8">
    <location>
        <begin position="649"/>
        <end position="668"/>
    </location>
</feature>
<feature type="transmembrane region" description="Helical" evidence="8">
    <location>
        <begin position="362"/>
        <end position="386"/>
    </location>
</feature>
<feature type="transmembrane region" description="Helical" evidence="8">
    <location>
        <begin position="621"/>
        <end position="643"/>
    </location>
</feature>
<evidence type="ECO:0000259" key="9">
    <source>
        <dbReference type="PROSITE" id="PS50156"/>
    </source>
</evidence>
<evidence type="ECO:0000256" key="4">
    <source>
        <dbReference type="ARBA" id="ARBA00022692"/>
    </source>
</evidence>
<sequence>MFAALGRLAIRRRWWIVAASLLVALAGGVFGAGAIGTFTGGAGFVDPASESNRADELIARTFPRDGADVVVLYESDRLRVDDPAFASAVRSVVSGLPAGVVASARTHWSAGSPEYVSTDRHATYVTLTLAGRDGDERARGYQQIKDRLRAPGLTTTVGGALVFPLEINQLSTGDIVRAEVLSMPVLLVLLVLAFRGAVAACLPLAIGLLTMFGSLTVLRLLTTVADVSTYAFQIVTLMGLGLAIDYALFLVTRFREELAAGSAVEDAVVRTVATAGRAVVFSGLTLATCFLGMLLFPQLVYRSIGYAGAAVVLFAVLATLTVLPALLAIAGHRVNALRVPIPVRAGRGWWYRMAHAAMRRPLVTTLGVGGALLALGLPFLGVRWGIPDPALLPDGTGSRVVAERLAERFTQVPDRVMTAVLTPATPGQAREYAARLDAVEGVSGVSVTGQNGGAYRLSMRYSYRPTSDAAARMARELRDVPAPGGATALVTGRPATLLDVRGSVAERMPVFGLFVLVACAVLLFWAFGSVVLPLKSVVMNALSLSASFGAITLIFQRGWLSGLLGFDPAGWLDVVFPVLILVMAFGLALDYEVFLVSRIREEWDRTGDSAESVAVGAQRSAGVISSAALLLIVVVGGFALGQVTLMKMIGVGLVIAVGVDATIVRGLLVPATMRLLGRWAWWAPAPLARWWNRHGLRETPTSTGQPRQTTRANSRSRW</sequence>
<feature type="transmembrane region" description="Helical" evidence="8">
    <location>
        <begin position="510"/>
        <end position="530"/>
    </location>
</feature>
<feature type="transmembrane region" description="Helical" evidence="8">
    <location>
        <begin position="537"/>
        <end position="555"/>
    </location>
</feature>
<evidence type="ECO:0000256" key="8">
    <source>
        <dbReference type="SAM" id="Phobius"/>
    </source>
</evidence>
<dbReference type="AlphaFoldDB" id="A0A1H7Z183"/>
<dbReference type="PROSITE" id="PS50156">
    <property type="entry name" value="SSD"/>
    <property type="match status" value="1"/>
</dbReference>
<evidence type="ECO:0000256" key="3">
    <source>
        <dbReference type="ARBA" id="ARBA00022475"/>
    </source>
</evidence>
<organism evidence="10 11">
    <name type="scientific">Nonomuraea pusilla</name>
    <dbReference type="NCBI Taxonomy" id="46177"/>
    <lineage>
        <taxon>Bacteria</taxon>
        <taxon>Bacillati</taxon>
        <taxon>Actinomycetota</taxon>
        <taxon>Actinomycetes</taxon>
        <taxon>Streptosporangiales</taxon>
        <taxon>Streptosporangiaceae</taxon>
        <taxon>Nonomuraea</taxon>
    </lineage>
</organism>
<reference evidence="10 11" key="1">
    <citation type="submission" date="2016-10" db="EMBL/GenBank/DDBJ databases">
        <authorList>
            <person name="de Groot N.N."/>
        </authorList>
    </citation>
    <scope>NUCLEOTIDE SEQUENCE [LARGE SCALE GENOMIC DNA]</scope>
    <source>
        <strain evidence="10 11">DSM 43357</strain>
    </source>
</reference>
<evidence type="ECO:0000256" key="2">
    <source>
        <dbReference type="ARBA" id="ARBA00010157"/>
    </source>
</evidence>
<dbReference type="InterPro" id="IPR004869">
    <property type="entry name" value="MMPL_dom"/>
</dbReference>
<name>A0A1H7Z183_9ACTN</name>
<feature type="transmembrane region" description="Helical" evidence="8">
    <location>
        <begin position="306"/>
        <end position="329"/>
    </location>
</feature>
<proteinExistence type="inferred from homology"/>